<dbReference type="InterPro" id="IPR033403">
    <property type="entry name" value="DUF5110"/>
</dbReference>
<gene>
    <name evidence="9" type="ORF">ACFPOF_33485</name>
</gene>
<accession>A0ABW0I2B7</accession>
<evidence type="ECO:0000313" key="10">
    <source>
        <dbReference type="Proteomes" id="UP001596113"/>
    </source>
</evidence>
<dbReference type="InterPro" id="IPR011013">
    <property type="entry name" value="Gal_mutarotase_sf_dom"/>
</dbReference>
<feature type="domain" description="Glycosyl hydrolase family 31 C-terminal" evidence="8">
    <location>
        <begin position="587"/>
        <end position="673"/>
    </location>
</feature>
<evidence type="ECO:0000256" key="4">
    <source>
        <dbReference type="RuleBase" id="RU361185"/>
    </source>
</evidence>
<feature type="domain" description="Glycoside hydrolase family 31 N-terminal" evidence="6">
    <location>
        <begin position="48"/>
        <end position="212"/>
    </location>
</feature>
<dbReference type="Proteomes" id="UP001596113">
    <property type="component" value="Unassembled WGS sequence"/>
</dbReference>
<keyword evidence="10" id="KW-1185">Reference proteome</keyword>
<keyword evidence="2 4" id="KW-0378">Hydrolase</keyword>
<dbReference type="Pfam" id="PF13802">
    <property type="entry name" value="Gal_mutarotas_2"/>
    <property type="match status" value="1"/>
</dbReference>
<comment type="similarity">
    <text evidence="1 4">Belongs to the glycosyl hydrolase 31 family.</text>
</comment>
<dbReference type="RefSeq" id="WP_378140553.1">
    <property type="nucleotide sequence ID" value="NZ_JBHSMI010000068.1"/>
</dbReference>
<feature type="domain" description="DUF5110" evidence="7">
    <location>
        <begin position="702"/>
        <end position="743"/>
    </location>
</feature>
<evidence type="ECO:0000256" key="3">
    <source>
        <dbReference type="ARBA" id="ARBA00023295"/>
    </source>
</evidence>
<evidence type="ECO:0000256" key="1">
    <source>
        <dbReference type="ARBA" id="ARBA00007806"/>
    </source>
</evidence>
<proteinExistence type="inferred from homology"/>
<dbReference type="InterPro" id="IPR000322">
    <property type="entry name" value="Glyco_hydro_31_TIM"/>
</dbReference>
<evidence type="ECO:0000259" key="8">
    <source>
        <dbReference type="Pfam" id="PF21365"/>
    </source>
</evidence>
<protein>
    <submittedName>
        <fullName evidence="9">TIM-barrel domain-containing protein</fullName>
    </submittedName>
</protein>
<comment type="caution">
    <text evidence="9">The sequence shown here is derived from an EMBL/GenBank/DDBJ whole genome shotgun (WGS) entry which is preliminary data.</text>
</comment>
<sequence>MLTSEEILPDKPGDAKETAIYGTIGAVVRIDEMNGDTIVRGENANVLFRFVRDDIVRVKLFFGDVPDTAVTPAIVEGDRPGIQTTVEEKDGQIVISSGQLRAEIGTRPFSLRVLNANGVVLMDEQSIAWDGKTQVAFSAAKSAESHFYGLGEKTGFLDKNGERYEMWNSDVYEPHVQDTDALYQSIPFLIHFEYGKPAYGLLLDNPGRTTFDMRSREDRYTVSTQAGELDLYVLGGPSLKDVVMRLTDLTGKPYMPPLWSIGYQQSRYSYMNQEEVLDIARTFRAKQIPCDVIYVDIHYMDEYRVFTWDEKRFPKPLAMIAELKEMGFELVPIVDPGVKKDPKYPVYVEGVKNGYFCRKLEGDIFIGKVWPGFSTFPDFTEDSVAEWWGDHHRFYIKQGIRGIWNDMNEPSVFNESKTMDLDVVHSNNGKPKTHGEWHNLYGFLMSKATFEGMRRNMDGERPFVLTRAGYAGIQRYATVWTGDNRSFWEHMAMSIPMVLNLGMSGIAFAGPDVGGFSHHASGELVARWTQMGAYIPFFRNHSAIDTTRQEPWRFGEQVEAICRNYIGERYRLLPYLYSLFYEAHRSGLPIVRSLVMEYPEDRNVYNVCDQFLLGESLLIAPVYRPGVVSRAVYLPEGVWYDERSGERFEGGKHVLADAPLESMPVFAKAGAIVPRQALRQSTGEASNGELSVIVHTGGGERTSGRFVQYEDDGRTYAFESGAYRVREWRFEETEEELKLACGLAHDGLADDAAQAIVLEFLHVAAKPREVASVGGAVVEWAYDSDKRVLRATVRLENAFELVIRL</sequence>
<evidence type="ECO:0000313" key="9">
    <source>
        <dbReference type="EMBL" id="MFC5407661.1"/>
    </source>
</evidence>
<dbReference type="InterPro" id="IPR030458">
    <property type="entry name" value="Glyco_hydro_31_AS"/>
</dbReference>
<dbReference type="SUPFAM" id="SSF74650">
    <property type="entry name" value="Galactose mutarotase-like"/>
    <property type="match status" value="1"/>
</dbReference>
<evidence type="ECO:0000259" key="7">
    <source>
        <dbReference type="Pfam" id="PF17137"/>
    </source>
</evidence>
<keyword evidence="3 4" id="KW-0326">Glycosidase</keyword>
<dbReference type="Pfam" id="PF21365">
    <property type="entry name" value="Glyco_hydro_31_3rd"/>
    <property type="match status" value="1"/>
</dbReference>
<dbReference type="InterPro" id="IPR013780">
    <property type="entry name" value="Glyco_hydro_b"/>
</dbReference>
<dbReference type="CDD" id="cd06604">
    <property type="entry name" value="GH31_glucosidase_II_MalA"/>
    <property type="match status" value="1"/>
</dbReference>
<dbReference type="CDD" id="cd14752">
    <property type="entry name" value="GH31_N"/>
    <property type="match status" value="1"/>
</dbReference>
<evidence type="ECO:0000259" key="5">
    <source>
        <dbReference type="Pfam" id="PF01055"/>
    </source>
</evidence>
<feature type="domain" description="Glycoside hydrolase family 31 TIM barrel" evidence="5">
    <location>
        <begin position="253"/>
        <end position="579"/>
    </location>
</feature>
<dbReference type="Pfam" id="PF17137">
    <property type="entry name" value="DUF5110"/>
    <property type="match status" value="1"/>
</dbReference>
<dbReference type="Pfam" id="PF01055">
    <property type="entry name" value="Glyco_hydro_31_2nd"/>
    <property type="match status" value="1"/>
</dbReference>
<dbReference type="InterPro" id="IPR048395">
    <property type="entry name" value="Glyco_hydro_31_C"/>
</dbReference>
<dbReference type="PANTHER" id="PTHR22762:SF166">
    <property type="entry name" value="ALPHA-GLUCOSIDASE"/>
    <property type="match status" value="1"/>
</dbReference>
<name>A0ABW0I2B7_9BACL</name>
<dbReference type="Gene3D" id="2.60.40.1760">
    <property type="entry name" value="glycosyl hydrolase (family 31)"/>
    <property type="match status" value="1"/>
</dbReference>
<dbReference type="PROSITE" id="PS00129">
    <property type="entry name" value="GLYCOSYL_HYDROL_F31_1"/>
    <property type="match status" value="1"/>
</dbReference>
<dbReference type="Gene3D" id="2.60.40.1180">
    <property type="entry name" value="Golgi alpha-mannosidase II"/>
    <property type="match status" value="2"/>
</dbReference>
<dbReference type="PANTHER" id="PTHR22762">
    <property type="entry name" value="ALPHA-GLUCOSIDASE"/>
    <property type="match status" value="1"/>
</dbReference>
<dbReference type="InterPro" id="IPR025887">
    <property type="entry name" value="Glyco_hydro_31_N_dom"/>
</dbReference>
<evidence type="ECO:0000259" key="6">
    <source>
        <dbReference type="Pfam" id="PF13802"/>
    </source>
</evidence>
<dbReference type="SUPFAM" id="SSF51011">
    <property type="entry name" value="Glycosyl hydrolase domain"/>
    <property type="match status" value="1"/>
</dbReference>
<dbReference type="SUPFAM" id="SSF51445">
    <property type="entry name" value="(Trans)glycosidases"/>
    <property type="match status" value="1"/>
</dbReference>
<dbReference type="Gene3D" id="3.20.20.80">
    <property type="entry name" value="Glycosidases"/>
    <property type="match status" value="2"/>
</dbReference>
<dbReference type="InterPro" id="IPR017853">
    <property type="entry name" value="GH"/>
</dbReference>
<dbReference type="EMBL" id="JBHSMI010000068">
    <property type="protein sequence ID" value="MFC5407661.1"/>
    <property type="molecule type" value="Genomic_DNA"/>
</dbReference>
<reference evidence="10" key="1">
    <citation type="journal article" date="2019" name="Int. J. Syst. Evol. Microbiol.">
        <title>The Global Catalogue of Microorganisms (GCM) 10K type strain sequencing project: providing services to taxonomists for standard genome sequencing and annotation.</title>
        <authorList>
            <consortium name="The Broad Institute Genomics Platform"/>
            <consortium name="The Broad Institute Genome Sequencing Center for Infectious Disease"/>
            <person name="Wu L."/>
            <person name="Ma J."/>
        </authorList>
    </citation>
    <scope>NUCLEOTIDE SEQUENCE [LARGE SCALE GENOMIC DNA]</scope>
    <source>
        <strain evidence="10">CGMCC 1.18575</strain>
    </source>
</reference>
<organism evidence="9 10">
    <name type="scientific">Cohnella soli</name>
    <dbReference type="NCBI Taxonomy" id="425005"/>
    <lineage>
        <taxon>Bacteria</taxon>
        <taxon>Bacillati</taxon>
        <taxon>Bacillota</taxon>
        <taxon>Bacilli</taxon>
        <taxon>Bacillales</taxon>
        <taxon>Paenibacillaceae</taxon>
        <taxon>Cohnella</taxon>
    </lineage>
</organism>
<evidence type="ECO:0000256" key="2">
    <source>
        <dbReference type="ARBA" id="ARBA00022801"/>
    </source>
</evidence>